<gene>
    <name evidence="9" type="primary">trpF</name>
    <name evidence="11" type="ORF">ACFFH7_31985</name>
</gene>
<evidence type="ECO:0000313" key="12">
    <source>
        <dbReference type="Proteomes" id="UP001589810"/>
    </source>
</evidence>
<dbReference type="HAMAP" id="MF_00135">
    <property type="entry name" value="PRAI"/>
    <property type="match status" value="1"/>
</dbReference>
<evidence type="ECO:0000256" key="7">
    <source>
        <dbReference type="ARBA" id="ARBA00023141"/>
    </source>
</evidence>
<dbReference type="RefSeq" id="WP_273943270.1">
    <property type="nucleotide sequence ID" value="NZ_CP097263.1"/>
</dbReference>
<dbReference type="PANTHER" id="PTHR42894">
    <property type="entry name" value="N-(5'-PHOSPHORIBOSYL)ANTHRANILATE ISOMERASE"/>
    <property type="match status" value="1"/>
</dbReference>
<evidence type="ECO:0000256" key="4">
    <source>
        <dbReference type="ARBA" id="ARBA00022272"/>
    </source>
</evidence>
<evidence type="ECO:0000256" key="6">
    <source>
        <dbReference type="ARBA" id="ARBA00022822"/>
    </source>
</evidence>
<keyword evidence="8 9" id="KW-0413">Isomerase</keyword>
<comment type="catalytic activity">
    <reaction evidence="1 9">
        <text>N-(5-phospho-beta-D-ribosyl)anthranilate = 1-(2-carboxyphenylamino)-1-deoxy-D-ribulose 5-phosphate</text>
        <dbReference type="Rhea" id="RHEA:21540"/>
        <dbReference type="ChEBI" id="CHEBI:18277"/>
        <dbReference type="ChEBI" id="CHEBI:58613"/>
        <dbReference type="EC" id="5.3.1.24"/>
    </reaction>
</comment>
<dbReference type="GO" id="GO:0004640">
    <property type="term" value="F:phosphoribosylanthranilate isomerase activity"/>
    <property type="evidence" value="ECO:0007669"/>
    <property type="project" value="UniProtKB-EC"/>
</dbReference>
<evidence type="ECO:0000256" key="8">
    <source>
        <dbReference type="ARBA" id="ARBA00023235"/>
    </source>
</evidence>
<dbReference type="InterPro" id="IPR044643">
    <property type="entry name" value="TrpF_fam"/>
</dbReference>
<dbReference type="EMBL" id="JBHLUD010000011">
    <property type="protein sequence ID" value="MFC0546175.1"/>
    <property type="molecule type" value="Genomic_DNA"/>
</dbReference>
<sequence length="219" mass="22622">MGSATPVKICGLTRPEDVDAAVGAGAGAIGFVLYPPSPRYVTPQRAAELAARLPAFVTPVLLFVNTPPAEVLATAAGVPGALLQFHGDETPEECHEASGFGRYAFLRAARIPLDPDAPPFDLVGFSKRFDQARAILLDAHVPGYGGGGRTFDWSLLPAAPSSHLVLSGGLTPDNVAAGIAALRPLCRTLSVDVSSGVEASKGVKDHGRIRAFVQAVASC</sequence>
<dbReference type="CDD" id="cd00405">
    <property type="entry name" value="PRAI"/>
    <property type="match status" value="1"/>
</dbReference>
<evidence type="ECO:0000256" key="3">
    <source>
        <dbReference type="ARBA" id="ARBA00012572"/>
    </source>
</evidence>
<accession>A0ABV6N0T0</accession>
<dbReference type="InterPro" id="IPR001240">
    <property type="entry name" value="PRAI_dom"/>
</dbReference>
<dbReference type="PANTHER" id="PTHR42894:SF1">
    <property type="entry name" value="N-(5'-PHOSPHORIBOSYL)ANTHRANILATE ISOMERASE"/>
    <property type="match status" value="1"/>
</dbReference>
<comment type="pathway">
    <text evidence="2 9">Amino-acid biosynthesis; L-tryptophan biosynthesis; L-tryptophan from chorismate: step 3/5.</text>
</comment>
<comment type="caution">
    <text evidence="11">The sequence shown here is derived from an EMBL/GenBank/DDBJ whole genome shotgun (WGS) entry which is preliminary data.</text>
</comment>
<evidence type="ECO:0000256" key="9">
    <source>
        <dbReference type="HAMAP-Rule" id="MF_00135"/>
    </source>
</evidence>
<keyword evidence="12" id="KW-1185">Reference proteome</keyword>
<evidence type="ECO:0000259" key="10">
    <source>
        <dbReference type="Pfam" id="PF00697"/>
    </source>
</evidence>
<keyword evidence="5 9" id="KW-0028">Amino-acid biosynthesis</keyword>
<dbReference type="Pfam" id="PF00697">
    <property type="entry name" value="PRAI"/>
    <property type="match status" value="1"/>
</dbReference>
<name>A0ABV6N0T0_9PSEU</name>
<proteinExistence type="inferred from homology"/>
<dbReference type="InterPro" id="IPR011060">
    <property type="entry name" value="RibuloseP-bd_barrel"/>
</dbReference>
<dbReference type="EC" id="5.3.1.24" evidence="3 9"/>
<evidence type="ECO:0000256" key="5">
    <source>
        <dbReference type="ARBA" id="ARBA00022605"/>
    </source>
</evidence>
<keyword evidence="7 9" id="KW-0057">Aromatic amino acid biosynthesis</keyword>
<dbReference type="NCBIfam" id="NF002299">
    <property type="entry name" value="PRK01222.1-6"/>
    <property type="match status" value="1"/>
</dbReference>
<keyword evidence="6 9" id="KW-0822">Tryptophan biosynthesis</keyword>
<dbReference type="Gene3D" id="3.20.20.70">
    <property type="entry name" value="Aldolase class I"/>
    <property type="match status" value="1"/>
</dbReference>
<comment type="similarity">
    <text evidence="9">Belongs to the TrpF family.</text>
</comment>
<feature type="domain" description="N-(5'phosphoribosyl) anthranilate isomerase (PRAI)" evidence="10">
    <location>
        <begin position="7"/>
        <end position="215"/>
    </location>
</feature>
<protein>
    <recommendedName>
        <fullName evidence="4 9">N-(5'-phosphoribosyl)anthranilate isomerase</fullName>
        <shortName evidence="9">PRAI</shortName>
        <ecNumber evidence="3 9">5.3.1.24</ecNumber>
    </recommendedName>
</protein>
<evidence type="ECO:0000256" key="2">
    <source>
        <dbReference type="ARBA" id="ARBA00004664"/>
    </source>
</evidence>
<evidence type="ECO:0000256" key="1">
    <source>
        <dbReference type="ARBA" id="ARBA00001164"/>
    </source>
</evidence>
<dbReference type="SUPFAM" id="SSF51366">
    <property type="entry name" value="Ribulose-phoshate binding barrel"/>
    <property type="match status" value="1"/>
</dbReference>
<reference evidence="11 12" key="1">
    <citation type="submission" date="2024-09" db="EMBL/GenBank/DDBJ databases">
        <authorList>
            <person name="Sun Q."/>
            <person name="Mori K."/>
        </authorList>
    </citation>
    <scope>NUCLEOTIDE SEQUENCE [LARGE SCALE GENOMIC DNA]</scope>
    <source>
        <strain evidence="11 12">TBRC 1432</strain>
    </source>
</reference>
<evidence type="ECO:0000313" key="11">
    <source>
        <dbReference type="EMBL" id="MFC0546175.1"/>
    </source>
</evidence>
<organism evidence="11 12">
    <name type="scientific">Kutzneria chonburiensis</name>
    <dbReference type="NCBI Taxonomy" id="1483604"/>
    <lineage>
        <taxon>Bacteria</taxon>
        <taxon>Bacillati</taxon>
        <taxon>Actinomycetota</taxon>
        <taxon>Actinomycetes</taxon>
        <taxon>Pseudonocardiales</taxon>
        <taxon>Pseudonocardiaceae</taxon>
        <taxon>Kutzneria</taxon>
    </lineage>
</organism>
<dbReference type="Proteomes" id="UP001589810">
    <property type="component" value="Unassembled WGS sequence"/>
</dbReference>
<dbReference type="InterPro" id="IPR013785">
    <property type="entry name" value="Aldolase_TIM"/>
</dbReference>